<feature type="transmembrane region" description="Helical" evidence="6">
    <location>
        <begin position="307"/>
        <end position="335"/>
    </location>
</feature>
<dbReference type="InterPro" id="IPR038766">
    <property type="entry name" value="Membrane_comp_ABC_pdt"/>
</dbReference>
<feature type="transmembrane region" description="Helical" evidence="6">
    <location>
        <begin position="408"/>
        <end position="426"/>
    </location>
</feature>
<evidence type="ECO:0000313" key="10">
    <source>
        <dbReference type="Proteomes" id="UP000321248"/>
    </source>
</evidence>
<feature type="transmembrane region" description="Helical" evidence="6">
    <location>
        <begin position="717"/>
        <end position="739"/>
    </location>
</feature>
<dbReference type="PANTHER" id="PTHR30287:SF2">
    <property type="entry name" value="BLL1001 PROTEIN"/>
    <property type="match status" value="1"/>
</dbReference>
<evidence type="ECO:0000256" key="6">
    <source>
        <dbReference type="SAM" id="Phobius"/>
    </source>
</evidence>
<name>A0A5C8KY65_9GAMM</name>
<keyword evidence="10" id="KW-1185">Reference proteome</keyword>
<evidence type="ECO:0000259" key="7">
    <source>
        <dbReference type="Pfam" id="PF02687"/>
    </source>
</evidence>
<dbReference type="EMBL" id="VRTS01000001">
    <property type="protein sequence ID" value="TXK65988.1"/>
    <property type="molecule type" value="Genomic_DNA"/>
</dbReference>
<evidence type="ECO:0000256" key="1">
    <source>
        <dbReference type="ARBA" id="ARBA00004651"/>
    </source>
</evidence>
<dbReference type="AlphaFoldDB" id="A0A5C8KY65"/>
<keyword evidence="2" id="KW-1003">Cell membrane</keyword>
<evidence type="ECO:0000256" key="3">
    <source>
        <dbReference type="ARBA" id="ARBA00022692"/>
    </source>
</evidence>
<dbReference type="InterPro" id="IPR003838">
    <property type="entry name" value="ABC3_permease_C"/>
</dbReference>
<evidence type="ECO:0000259" key="8">
    <source>
        <dbReference type="Pfam" id="PF12704"/>
    </source>
</evidence>
<reference evidence="9 10" key="1">
    <citation type="submission" date="2019-08" db="EMBL/GenBank/DDBJ databases">
        <authorList>
            <person name="Karlyshev A.V."/>
        </authorList>
    </citation>
    <scope>NUCLEOTIDE SEQUENCE [LARGE SCALE GENOMIC DNA]</scope>
    <source>
        <strain evidence="9 10">Alg18-2.2</strain>
    </source>
</reference>
<evidence type="ECO:0000256" key="2">
    <source>
        <dbReference type="ARBA" id="ARBA00022475"/>
    </source>
</evidence>
<dbReference type="GO" id="GO:0005886">
    <property type="term" value="C:plasma membrane"/>
    <property type="evidence" value="ECO:0007669"/>
    <property type="project" value="UniProtKB-SubCell"/>
</dbReference>
<comment type="caution">
    <text evidence="9">The sequence shown here is derived from an EMBL/GenBank/DDBJ whole genome shotgun (WGS) entry which is preliminary data.</text>
</comment>
<feature type="domain" description="MacB-like periplasmic core" evidence="8">
    <location>
        <begin position="20"/>
        <end position="225"/>
    </location>
</feature>
<dbReference type="RefSeq" id="WP_147890661.1">
    <property type="nucleotide sequence ID" value="NZ_VRTS01000001.1"/>
</dbReference>
<feature type="transmembrane region" description="Helical" evidence="6">
    <location>
        <begin position="769"/>
        <end position="789"/>
    </location>
</feature>
<evidence type="ECO:0000313" key="9">
    <source>
        <dbReference type="EMBL" id="TXK65988.1"/>
    </source>
</evidence>
<organism evidence="9 10">
    <name type="scientific">Alkalisalibacterium limincola</name>
    <dbReference type="NCBI Taxonomy" id="2699169"/>
    <lineage>
        <taxon>Bacteria</taxon>
        <taxon>Pseudomonadati</taxon>
        <taxon>Pseudomonadota</taxon>
        <taxon>Gammaproteobacteria</taxon>
        <taxon>Lysobacterales</taxon>
        <taxon>Lysobacteraceae</taxon>
        <taxon>Alkalisalibacterium</taxon>
    </lineage>
</organism>
<feature type="domain" description="MacB-like periplasmic core" evidence="8">
    <location>
        <begin position="485"/>
        <end position="678"/>
    </location>
</feature>
<dbReference type="Pfam" id="PF12704">
    <property type="entry name" value="MacB_PCD"/>
    <property type="match status" value="2"/>
</dbReference>
<dbReference type="OrthoDB" id="9775474at2"/>
<feature type="domain" description="ABC3 transporter permease C-terminal" evidence="7">
    <location>
        <begin position="264"/>
        <end position="385"/>
    </location>
</feature>
<dbReference type="InterPro" id="IPR025857">
    <property type="entry name" value="MacB_PCD"/>
</dbReference>
<keyword evidence="3 6" id="KW-0812">Transmembrane</keyword>
<dbReference type="Pfam" id="PF02687">
    <property type="entry name" value="FtsX"/>
    <property type="match status" value="2"/>
</dbReference>
<sequence>MGRLWRSLFNAHRQHPSQALLVLAGLALSIAVVVAIDLTIASARSAFELSRQALGGQASHQLLAEGGFVAESDYARLKLAHDLRQAAPVLEGSAVVADGERRVQVLGVDPVAEAGVRPWVGQALGAPGGGADGDAGGGALPRLLGRADVAMLPEALAIALGVGEGDVLTLRSGGKSTRLEVVAVLPAGRTPQGAEDLVLMDIPAAQRVLGRPGQLSRVDLVVDDAGAARLAAALPVGLEVAATLERDAALGAISAAFETNLRALSLLALLVGVFLVFQTLGFMALRRRGLIGLWRAMGVSRGELARLFLAEALLLGLVAGLMGMALGVLIAGQLLETVTRTYNDLYYRVAVGQLALSPGVFLKAGLLALGGALVGAAWPLRDALAVPPLANLRRAGQALSTARRVRRGLWPALGLMLVAALVLWLAPPTLGVAFVAIFAMLMAALGLVPALALGLLVFAERVLGPRLPVLGRLLISGTRLGLDRTGIALAALALAIATLIGMSTMIHSFREGVSDWISLSLQADLYLSHPSGEDGLPSGLPERLLAIDGVEALTLNRRRSVMAEDGPMAVLAVDMPARGIDGYDFVEGSPEAAWAGFQAGELLVSEPLATRLGLAVGDRFALPTPGGPVSRRVAAVYRDYTSSQGVATLSRAQYLQLYDDPRINAIGVYAEAGRAEALAVAVRAEVGSGEGVSLVTAEAIREETLRVFQRTFAVTDLLRLLAGVIAVVAVLGALLALQLERLREVVLMRAIGVGAAALARLQLWQAMLLGALAGVLAIPLGVMLAALLIRVINRRSFGWSMPLELPLGQIAFAVGLALAASLVAGLLPARRAARMPLAPTLREQAL</sequence>
<feature type="domain" description="ABC3 transporter permease C-terminal" evidence="7">
    <location>
        <begin position="721"/>
        <end position="836"/>
    </location>
</feature>
<feature type="transmembrane region" description="Helical" evidence="6">
    <location>
        <begin position="432"/>
        <end position="459"/>
    </location>
</feature>
<proteinExistence type="predicted"/>
<keyword evidence="4 6" id="KW-1133">Transmembrane helix</keyword>
<gene>
    <name evidence="9" type="ORF">FU658_02720</name>
</gene>
<keyword evidence="5 6" id="KW-0472">Membrane</keyword>
<feature type="transmembrane region" description="Helical" evidence="6">
    <location>
        <begin position="355"/>
        <end position="378"/>
    </location>
</feature>
<dbReference type="Proteomes" id="UP000321248">
    <property type="component" value="Unassembled WGS sequence"/>
</dbReference>
<feature type="transmembrane region" description="Helical" evidence="6">
    <location>
        <begin position="263"/>
        <end position="286"/>
    </location>
</feature>
<feature type="transmembrane region" description="Helical" evidence="6">
    <location>
        <begin position="810"/>
        <end position="829"/>
    </location>
</feature>
<accession>A0A5C8KY65</accession>
<protein>
    <submittedName>
        <fullName evidence="9">FtsX-like permease family protein</fullName>
    </submittedName>
</protein>
<evidence type="ECO:0000256" key="5">
    <source>
        <dbReference type="ARBA" id="ARBA00023136"/>
    </source>
</evidence>
<dbReference type="PANTHER" id="PTHR30287">
    <property type="entry name" value="MEMBRANE COMPONENT OF PREDICTED ABC SUPERFAMILY METABOLITE UPTAKE TRANSPORTER"/>
    <property type="match status" value="1"/>
</dbReference>
<feature type="transmembrane region" description="Helical" evidence="6">
    <location>
        <begin position="480"/>
        <end position="502"/>
    </location>
</feature>
<comment type="subcellular location">
    <subcellularLocation>
        <location evidence="1">Cell membrane</location>
        <topology evidence="1">Multi-pass membrane protein</topology>
    </subcellularLocation>
</comment>
<evidence type="ECO:0000256" key="4">
    <source>
        <dbReference type="ARBA" id="ARBA00022989"/>
    </source>
</evidence>